<dbReference type="EMBL" id="MU859284">
    <property type="protein sequence ID" value="KAK3948108.1"/>
    <property type="molecule type" value="Genomic_DNA"/>
</dbReference>
<evidence type="ECO:0000313" key="3">
    <source>
        <dbReference type="Proteomes" id="UP001303222"/>
    </source>
</evidence>
<protein>
    <submittedName>
        <fullName evidence="2">Heterokaryon incompatibility protein-domain-containing protein</fullName>
    </submittedName>
</protein>
<name>A0AAN6SCH3_9PEZI</name>
<evidence type="ECO:0000259" key="1">
    <source>
        <dbReference type="Pfam" id="PF06985"/>
    </source>
</evidence>
<keyword evidence="3" id="KW-1185">Reference proteome</keyword>
<dbReference type="InterPro" id="IPR010730">
    <property type="entry name" value="HET"/>
</dbReference>
<accession>A0AAN6SCH3</accession>
<organism evidence="2 3">
    <name type="scientific">Pseudoneurospora amorphoporcata</name>
    <dbReference type="NCBI Taxonomy" id="241081"/>
    <lineage>
        <taxon>Eukaryota</taxon>
        <taxon>Fungi</taxon>
        <taxon>Dikarya</taxon>
        <taxon>Ascomycota</taxon>
        <taxon>Pezizomycotina</taxon>
        <taxon>Sordariomycetes</taxon>
        <taxon>Sordariomycetidae</taxon>
        <taxon>Sordariales</taxon>
        <taxon>Sordariaceae</taxon>
        <taxon>Pseudoneurospora</taxon>
    </lineage>
</organism>
<reference evidence="2" key="2">
    <citation type="submission" date="2023-06" db="EMBL/GenBank/DDBJ databases">
        <authorList>
            <consortium name="Lawrence Berkeley National Laboratory"/>
            <person name="Mondo S.J."/>
            <person name="Hensen N."/>
            <person name="Bonometti L."/>
            <person name="Westerberg I."/>
            <person name="Brannstrom I.O."/>
            <person name="Guillou S."/>
            <person name="Cros-Aarteil S."/>
            <person name="Calhoun S."/>
            <person name="Haridas S."/>
            <person name="Kuo A."/>
            <person name="Pangilinan J."/>
            <person name="Riley R."/>
            <person name="Labutti K."/>
            <person name="Andreopoulos B."/>
            <person name="Lipzen A."/>
            <person name="Chen C."/>
            <person name="Yanf M."/>
            <person name="Daum C."/>
            <person name="Ng V."/>
            <person name="Clum A."/>
            <person name="Steindorff A."/>
            <person name="Ohm R."/>
            <person name="Martin F."/>
            <person name="Silar P."/>
            <person name="Natvig D."/>
            <person name="Lalanne C."/>
            <person name="Gautier V."/>
            <person name="Ament-Velasquez S.L."/>
            <person name="Kruys A."/>
            <person name="Hutchinson M.I."/>
            <person name="Powell A.J."/>
            <person name="Barry K."/>
            <person name="Miller A.N."/>
            <person name="Grigoriev I.V."/>
            <person name="Debuchy R."/>
            <person name="Gladieux P."/>
            <person name="Thoren M.H."/>
            <person name="Johannesson H."/>
        </authorList>
    </citation>
    <scope>NUCLEOTIDE SEQUENCE</scope>
    <source>
        <strain evidence="2">CBS 626.80</strain>
    </source>
</reference>
<proteinExistence type="predicted"/>
<comment type="caution">
    <text evidence="2">The sequence shown here is derived from an EMBL/GenBank/DDBJ whole genome shotgun (WGS) entry which is preliminary data.</text>
</comment>
<evidence type="ECO:0000313" key="2">
    <source>
        <dbReference type="EMBL" id="KAK3948108.1"/>
    </source>
</evidence>
<dbReference type="PANTHER" id="PTHR33112">
    <property type="entry name" value="DOMAIN PROTEIN, PUTATIVE-RELATED"/>
    <property type="match status" value="1"/>
</dbReference>
<dbReference type="Pfam" id="PF06985">
    <property type="entry name" value="HET"/>
    <property type="match status" value="1"/>
</dbReference>
<feature type="domain" description="Heterokaryon incompatibility" evidence="1">
    <location>
        <begin position="182"/>
        <end position="318"/>
    </location>
</feature>
<gene>
    <name evidence="2" type="ORF">QBC32DRAFT_246413</name>
</gene>
<dbReference type="AlphaFoldDB" id="A0AAN6SCH3"/>
<sequence>MEGRLCDNCRQIDFDITPDPNNHNYDFTKLSATPVDPKLENCSLCSLFIHHVLYPHGYRHTERGLQLYAERLSVVYGYDNFPRHLDGLAMYFATPPFIGRPEPVFSGYFVRLNTDRLSGSETQPGAIDYKVICEWLSLCSSTHCDCVNKHQSLDFHDIPGFRLIDCSTGTIIPAVQATEREYVTLSYVWGSSSNKSSPAATSWLPGSLPLVVEDAMKVIVGLGYRYIWIDRYCIAQDDPTIHDQIRSMNNIYSRSALTIVAAAGNDAEYGLPGVSSRTRSRQFIATCNEGRTKLTTVRPAEDEILRSKWGSRGWTFQEAVMAKRCLAFTNCNVFFQCQNTHTSDDWKLPPNTFGVPEKVYASGYPFHLLKRSKSYQDAWAAIGQYLRDLTYDSDALNAISGVLNSFPSGQVRFLYGLPISNTSDCSSHLTRADLTDLLDPSFAGLTRNDFYLPGDANMAVLVSALLWMSTWCIHTSKPHTECVRRKEFPSWTWAGWKTTEEWLTLFDVDTVNGPRLSDIDQSIRSTINITFGDSVLNWSDAREKILDLSDQGMIPSIMTIVGKVFDVKIRRCEDVRLRTVGFPWLIIWPPFLEAVVDQHPYKGPDTVHGAIYPPPHIFEEEPGQTQDLIALLLTVGKSSDDLRCKFLLLRPVEEGVNGPVYERVTSCMVTINKGKFMEWKKEQQSEAPLIQLRTMKVAIR</sequence>
<reference evidence="2" key="1">
    <citation type="journal article" date="2023" name="Mol. Phylogenet. Evol.">
        <title>Genome-scale phylogeny and comparative genomics of the fungal order Sordariales.</title>
        <authorList>
            <person name="Hensen N."/>
            <person name="Bonometti L."/>
            <person name="Westerberg I."/>
            <person name="Brannstrom I.O."/>
            <person name="Guillou S."/>
            <person name="Cros-Aarteil S."/>
            <person name="Calhoun S."/>
            <person name="Haridas S."/>
            <person name="Kuo A."/>
            <person name="Mondo S."/>
            <person name="Pangilinan J."/>
            <person name="Riley R."/>
            <person name="LaButti K."/>
            <person name="Andreopoulos B."/>
            <person name="Lipzen A."/>
            <person name="Chen C."/>
            <person name="Yan M."/>
            <person name="Daum C."/>
            <person name="Ng V."/>
            <person name="Clum A."/>
            <person name="Steindorff A."/>
            <person name="Ohm R.A."/>
            <person name="Martin F."/>
            <person name="Silar P."/>
            <person name="Natvig D.O."/>
            <person name="Lalanne C."/>
            <person name="Gautier V."/>
            <person name="Ament-Velasquez S.L."/>
            <person name="Kruys A."/>
            <person name="Hutchinson M.I."/>
            <person name="Powell A.J."/>
            <person name="Barry K."/>
            <person name="Miller A.N."/>
            <person name="Grigoriev I.V."/>
            <person name="Debuchy R."/>
            <person name="Gladieux P."/>
            <person name="Hiltunen Thoren M."/>
            <person name="Johannesson H."/>
        </authorList>
    </citation>
    <scope>NUCLEOTIDE SEQUENCE</scope>
    <source>
        <strain evidence="2">CBS 626.80</strain>
    </source>
</reference>
<dbReference type="Proteomes" id="UP001303222">
    <property type="component" value="Unassembled WGS sequence"/>
</dbReference>
<dbReference type="PANTHER" id="PTHR33112:SF1">
    <property type="entry name" value="HETEROKARYON INCOMPATIBILITY DOMAIN-CONTAINING PROTEIN"/>
    <property type="match status" value="1"/>
</dbReference>